<evidence type="ECO:0000313" key="3">
    <source>
        <dbReference type="Proteomes" id="UP000199365"/>
    </source>
</evidence>
<evidence type="ECO:0000313" key="2">
    <source>
        <dbReference type="EMBL" id="SDR03360.1"/>
    </source>
</evidence>
<dbReference type="Gene3D" id="3.10.180.10">
    <property type="entry name" value="2,3-Dihydroxybiphenyl 1,2-Dioxygenase, domain 1"/>
    <property type="match status" value="1"/>
</dbReference>
<keyword evidence="2" id="KW-0808">Transferase</keyword>
<sequence>MQKIAPCLWFDGNAEEAVEFYTSVFSASRIATTLHATDAGPGPAGKVVAVTFEIEGQEFMALNGGPQYKFTPAISLFVHCDSQEQIDRYWSKLLDGGGEPWACGWLRDRFGVSWQIAPNVLLQMLRDPERAKASRVMAQMMKMVKLDIAPLEQAYRGE</sequence>
<accession>A0A1H1FR47</accession>
<dbReference type="RefSeq" id="WP_090803687.1">
    <property type="nucleotide sequence ID" value="NZ_FNKX01000001.1"/>
</dbReference>
<organism evidence="2 3">
    <name type="scientific">Paraburkholderia tuberum</name>
    <dbReference type="NCBI Taxonomy" id="157910"/>
    <lineage>
        <taxon>Bacteria</taxon>
        <taxon>Pseudomonadati</taxon>
        <taxon>Pseudomonadota</taxon>
        <taxon>Betaproteobacteria</taxon>
        <taxon>Burkholderiales</taxon>
        <taxon>Burkholderiaceae</taxon>
        <taxon>Paraburkholderia</taxon>
    </lineage>
</organism>
<dbReference type="EMBL" id="FNKX01000001">
    <property type="protein sequence ID" value="SDR03360.1"/>
    <property type="molecule type" value="Genomic_DNA"/>
</dbReference>
<evidence type="ECO:0000259" key="1">
    <source>
        <dbReference type="Pfam" id="PF06983"/>
    </source>
</evidence>
<dbReference type="STRING" id="157910.SAMN05445850_2530"/>
<dbReference type="InterPro" id="IPR009725">
    <property type="entry name" value="3_dmu_93_MTrfase"/>
</dbReference>
<keyword evidence="2" id="KW-0489">Methyltransferase</keyword>
<dbReference type="Proteomes" id="UP000199365">
    <property type="component" value="Unassembled WGS sequence"/>
</dbReference>
<dbReference type="InterPro" id="IPR029068">
    <property type="entry name" value="Glyas_Bleomycin-R_OHBP_Dase"/>
</dbReference>
<reference evidence="3" key="1">
    <citation type="submission" date="2016-10" db="EMBL/GenBank/DDBJ databases">
        <authorList>
            <person name="Varghese N."/>
            <person name="Submissions S."/>
        </authorList>
    </citation>
    <scope>NUCLEOTIDE SEQUENCE [LARGE SCALE GENOMIC DNA]</scope>
    <source>
        <strain evidence="3">DUS833</strain>
    </source>
</reference>
<dbReference type="InterPro" id="IPR028973">
    <property type="entry name" value="PhnB-like"/>
</dbReference>
<gene>
    <name evidence="2" type="ORF">SAMN05445850_2530</name>
</gene>
<dbReference type="AlphaFoldDB" id="A0A1H1FR47"/>
<protein>
    <submittedName>
        <fullName evidence="2">Glyoxalase superfamily enzyme, possibly 3-demethylubiquinone-9 3-methyltransferase</fullName>
    </submittedName>
</protein>
<dbReference type="PIRSF" id="PIRSF021700">
    <property type="entry name" value="3_dmu_93_MTrfase"/>
    <property type="match status" value="1"/>
</dbReference>
<proteinExistence type="predicted"/>
<name>A0A1H1FR47_9BURK</name>
<dbReference type="PANTHER" id="PTHR33990:SF2">
    <property type="entry name" value="PHNB-LIKE DOMAIN-CONTAINING PROTEIN"/>
    <property type="match status" value="1"/>
</dbReference>
<keyword evidence="2" id="KW-0830">Ubiquinone</keyword>
<dbReference type="PANTHER" id="PTHR33990">
    <property type="entry name" value="PROTEIN YJDN-RELATED"/>
    <property type="match status" value="1"/>
</dbReference>
<keyword evidence="3" id="KW-1185">Reference proteome</keyword>
<dbReference type="SUPFAM" id="SSF54593">
    <property type="entry name" value="Glyoxalase/Bleomycin resistance protein/Dihydroxybiphenyl dioxygenase"/>
    <property type="match status" value="1"/>
</dbReference>
<dbReference type="CDD" id="cd06588">
    <property type="entry name" value="PhnB_like"/>
    <property type="match status" value="1"/>
</dbReference>
<dbReference type="GO" id="GO:0032259">
    <property type="term" value="P:methylation"/>
    <property type="evidence" value="ECO:0007669"/>
    <property type="project" value="UniProtKB-KW"/>
</dbReference>
<dbReference type="GO" id="GO:0008168">
    <property type="term" value="F:methyltransferase activity"/>
    <property type="evidence" value="ECO:0007669"/>
    <property type="project" value="UniProtKB-KW"/>
</dbReference>
<feature type="domain" description="PhnB-like" evidence="1">
    <location>
        <begin position="2"/>
        <end position="116"/>
    </location>
</feature>
<dbReference type="Pfam" id="PF06983">
    <property type="entry name" value="3-dmu-9_3-mt"/>
    <property type="match status" value="1"/>
</dbReference>